<evidence type="ECO:0000259" key="11">
    <source>
        <dbReference type="Pfam" id="PF23381"/>
    </source>
</evidence>
<keyword evidence="4" id="KW-0677">Repeat</keyword>
<feature type="repeat" description="WD" evidence="8">
    <location>
        <begin position="49"/>
        <end position="80"/>
    </location>
</feature>
<sequence>MRAVLTWRDKAEHCINDIAFKPDGTQLILAAGNRLLVYDTSDGTLLQPLKGHKDTVYCVAYAKDGKRFASGSADKSVIIWTSKLEGILKLFAQFSLLSKDLSCFQTLSVMPSLHLHLIFLGLHKTVRGWEDCLRPRVQNRPGQHSEHNDSIQCVSYNPVTHQLASCSSSDFGLWSPEQKSISKNKSSSKIICCSWTNDGQYLALGMFNGIISIRNKNGEEKVKIERPGGSLSPIWSICWNPSSRWESFWMNRDNNDAEDVIVNRGFQEIPSLESAVYSSQGSEAEEEEPEEEDDNLEEHNDILAVADWGQKLSFYQLSGKQIGKDRVLNFDPCCISYFTKGEYILLGGSDKQVSLFTKDGVRLGTVGEQYSWVWTCRVKPDSNYVVVGCQDGTISFYQLIFSTVHGLYKDRYAYRDSMTDVIVQHLITEQKVRIKCKELVKKIAIYRNRLAIQLPEKILIYELYSEDSSDMHYRVKERIVKKFECNLLVVCANHIILCQEKRLQCLSFSGVKEREWQMESLIRYIKVIGGPPGREGLLVGLKNGQILKIFVDNLFAIVLLKQATAVRCLDMSASRKKLAVVDENDTCLVYDIDTKELLFQVKSLRRTRDITGGICMNLAFSMALKTVFFLSLAEILQSAPMYQYLDRKMFKEAYQIACLGVTDTDWRELAMEALEGLDFETSKKAFIRVQDLRYLELISSIEERKKRGETNNDLFLADVFSYEGKFHEAAKLYKRSGQENLALEMYTDLRMFEYAKVIHPIPGPSSGLEPTGVPTCKVADPTSAPALRPLLILWLIDIARKLDKAEREPLLLCATYLKKLDSPGYAAETYLKMGDLKSLVQLHVETQRWDEAFALGEKHPEFKDDIYVPYAQWLAENDRFEEAQQAFHKAGRQREAVQVLEQLTDNAVAESRFNDAAYYYWMLSMQCLDIAQDPAQKDVMLGKFHHFQRLAELYHGYHAIHRHTEDPFSVHGPETLFNISRFLLHSLPKDTPSGISKVKILFTLAKQSKALGAYRLARHAYDKLRGLCIPARFQKSIELGTLTIRAKPFHDSEELVPLCYRCSTNNPLLNNLGNVCINCRQPFVFSASSYDVLHLVEFCLEEGITDEEAISLIDLEAPRPKREDRQQETINNSSQILQLVETKDSMGDEDPFTAKLSFEQGGSEFVPVVVSRLVLRSMSRRDIIIKRWPPPLRWQYFRSLLPDASITMCPSCFQVGGHSSSSRVLLSATFPLPRCPSGRPGPWEEEHIHSSKLGKRLGCPRLYLHSMCI</sequence>
<feature type="domain" description="Intraflagellar transport protein 122 homolog TPR" evidence="13">
    <location>
        <begin position="795"/>
        <end position="998"/>
    </location>
</feature>
<evidence type="ECO:0000259" key="12">
    <source>
        <dbReference type="Pfam" id="PF25144"/>
    </source>
</evidence>
<dbReference type="Pfam" id="PF23381">
    <property type="entry name" value="Beta-prop_IFT122_1st"/>
    <property type="match status" value="2"/>
</dbReference>
<dbReference type="Gene3D" id="2.130.10.10">
    <property type="entry name" value="YVTN repeat-like/Quinoprotein amine dehydrogenase"/>
    <property type="match status" value="3"/>
</dbReference>
<dbReference type="SMART" id="SM00320">
    <property type="entry name" value="WD40"/>
    <property type="match status" value="7"/>
</dbReference>
<dbReference type="PANTHER" id="PTHR12764:SF4">
    <property type="entry name" value="INTRAFLAGELLAR TRANSPORT PROTEIN 122 HOMOLOG"/>
    <property type="match status" value="1"/>
</dbReference>
<evidence type="ECO:0000259" key="10">
    <source>
        <dbReference type="Pfam" id="PF23377"/>
    </source>
</evidence>
<feature type="region of interest" description="Disordered" evidence="9">
    <location>
        <begin position="277"/>
        <end position="296"/>
    </location>
</feature>
<dbReference type="GeneTree" id="ENSGT00390000001016"/>
<evidence type="ECO:0000256" key="4">
    <source>
        <dbReference type="ARBA" id="ARBA00022737"/>
    </source>
</evidence>
<dbReference type="InterPro" id="IPR056153">
    <property type="entry name" value="Beta-prop_IFT122_1st"/>
</dbReference>
<feature type="domain" description="IFT122 zinc ribbon" evidence="12">
    <location>
        <begin position="1052"/>
        <end position="1096"/>
    </location>
</feature>
<dbReference type="InterPro" id="IPR036322">
    <property type="entry name" value="WD40_repeat_dom_sf"/>
</dbReference>
<dbReference type="InterPro" id="IPR057411">
    <property type="entry name" value="TPR_IFT122"/>
</dbReference>
<dbReference type="InterPro" id="IPR056838">
    <property type="entry name" value="Zn_ribbon_IFT122"/>
</dbReference>
<evidence type="ECO:0000256" key="3">
    <source>
        <dbReference type="ARBA" id="ARBA00022574"/>
    </source>
</evidence>
<dbReference type="InterPro" id="IPR001680">
    <property type="entry name" value="WD40_rpt"/>
</dbReference>
<proteinExistence type="predicted"/>
<dbReference type="GO" id="GO:0031965">
    <property type="term" value="C:nuclear membrane"/>
    <property type="evidence" value="ECO:0007669"/>
    <property type="project" value="Ensembl"/>
</dbReference>
<reference evidence="14" key="2">
    <citation type="submission" date="2025-09" db="UniProtKB">
        <authorList>
            <consortium name="Ensembl"/>
        </authorList>
    </citation>
    <scope>IDENTIFICATION</scope>
</reference>
<dbReference type="GO" id="GO:0035721">
    <property type="term" value="P:intraciliary retrograde transport"/>
    <property type="evidence" value="ECO:0007669"/>
    <property type="project" value="TreeGrafter"/>
</dbReference>
<evidence type="ECO:0000259" key="13">
    <source>
        <dbReference type="Pfam" id="PF25295"/>
    </source>
</evidence>
<dbReference type="PROSITE" id="PS50294">
    <property type="entry name" value="WD_REPEATS_REGION"/>
    <property type="match status" value="1"/>
</dbReference>
<keyword evidence="6" id="KW-0969">Cilium</keyword>
<evidence type="ECO:0000256" key="5">
    <source>
        <dbReference type="ARBA" id="ARBA00022794"/>
    </source>
</evidence>
<keyword evidence="3 8" id="KW-0853">WD repeat</keyword>
<dbReference type="OMA" id="GDSFDTW"/>
<dbReference type="STRING" id="9516.ENSCCAP00000033399"/>
<dbReference type="Proteomes" id="UP000233040">
    <property type="component" value="Unassembled WGS sequence"/>
</dbReference>
<dbReference type="FunFam" id="2.130.10.10:FF:000326">
    <property type="entry name" value="Intraflagellar transport protein 122 homolog"/>
    <property type="match status" value="1"/>
</dbReference>
<dbReference type="GO" id="GO:1905515">
    <property type="term" value="P:non-motile cilium assembly"/>
    <property type="evidence" value="ECO:0007669"/>
    <property type="project" value="TreeGrafter"/>
</dbReference>
<comment type="subcellular location">
    <subcellularLocation>
        <location evidence="1">Cytoplasm</location>
        <location evidence="1">Cytoskeleton</location>
        <location evidence="1">Cilium basal body</location>
    </subcellularLocation>
</comment>
<dbReference type="Pfam" id="PF25144">
    <property type="entry name" value="Zn_ribbon_IFT122"/>
    <property type="match status" value="1"/>
</dbReference>
<dbReference type="GO" id="GO:0005829">
    <property type="term" value="C:cytosol"/>
    <property type="evidence" value="ECO:0007669"/>
    <property type="project" value="Ensembl"/>
</dbReference>
<protein>
    <recommendedName>
        <fullName evidence="2">Intraflagellar transport protein 122 homolog</fullName>
    </recommendedName>
</protein>
<evidence type="ECO:0000313" key="15">
    <source>
        <dbReference type="Proteomes" id="UP000233040"/>
    </source>
</evidence>
<dbReference type="GO" id="GO:0061512">
    <property type="term" value="P:protein localization to cilium"/>
    <property type="evidence" value="ECO:0007669"/>
    <property type="project" value="Ensembl"/>
</dbReference>
<dbReference type="PANTHER" id="PTHR12764">
    <property type="entry name" value="WD REPEAT DOMAIN-RELATED"/>
    <property type="match status" value="1"/>
</dbReference>
<evidence type="ECO:0000256" key="1">
    <source>
        <dbReference type="ARBA" id="ARBA00004120"/>
    </source>
</evidence>
<dbReference type="Ensembl" id="ENSCCAT00000051167.1">
    <property type="protein sequence ID" value="ENSCCAP00000033399.1"/>
    <property type="gene ID" value="ENSCCAG00000034647.1"/>
</dbReference>
<dbReference type="PROSITE" id="PS50082">
    <property type="entry name" value="WD_REPEATS_2"/>
    <property type="match status" value="1"/>
</dbReference>
<dbReference type="GO" id="GO:0005654">
    <property type="term" value="C:nucleoplasm"/>
    <property type="evidence" value="ECO:0007669"/>
    <property type="project" value="Ensembl"/>
</dbReference>
<gene>
    <name evidence="14" type="primary">IFT122</name>
</gene>
<dbReference type="FunFam" id="1.25.40.470:FF:000005">
    <property type="entry name" value="Intraflagellar transport protein 122 homolog"/>
    <property type="match status" value="1"/>
</dbReference>
<reference evidence="14" key="1">
    <citation type="submission" date="2025-08" db="UniProtKB">
        <authorList>
            <consortium name="Ensembl"/>
        </authorList>
    </citation>
    <scope>IDENTIFICATION</scope>
</reference>
<keyword evidence="5" id="KW-0970">Cilium biogenesis/degradation</keyword>
<dbReference type="FunFam" id="2.130.10.10:FF:000721">
    <property type="entry name" value="intraflagellar transport protein 122 homolog"/>
    <property type="match status" value="1"/>
</dbReference>
<dbReference type="AlphaFoldDB" id="A0A2K5RZ17"/>
<evidence type="ECO:0000256" key="7">
    <source>
        <dbReference type="ARBA" id="ARBA00023273"/>
    </source>
</evidence>
<keyword evidence="15" id="KW-1185">Reference proteome</keyword>
<keyword evidence="7" id="KW-0966">Cell projection</keyword>
<dbReference type="Pfam" id="PF25295">
    <property type="entry name" value="TPR_IFT122"/>
    <property type="match status" value="2"/>
</dbReference>
<dbReference type="Gene3D" id="1.25.40.470">
    <property type="match status" value="2"/>
</dbReference>
<accession>A0A2K5RZ17</accession>
<dbReference type="Pfam" id="PF23377">
    <property type="entry name" value="Beta-prop_IFT122_2nd"/>
    <property type="match status" value="1"/>
</dbReference>
<evidence type="ECO:0000256" key="2">
    <source>
        <dbReference type="ARBA" id="ARBA00019442"/>
    </source>
</evidence>
<organism evidence="14 15">
    <name type="scientific">Cebus imitator</name>
    <name type="common">Panamanian white-faced capuchin</name>
    <name type="synonym">Cebus capucinus imitator</name>
    <dbReference type="NCBI Taxonomy" id="2715852"/>
    <lineage>
        <taxon>Eukaryota</taxon>
        <taxon>Metazoa</taxon>
        <taxon>Chordata</taxon>
        <taxon>Craniata</taxon>
        <taxon>Vertebrata</taxon>
        <taxon>Euteleostomi</taxon>
        <taxon>Mammalia</taxon>
        <taxon>Eutheria</taxon>
        <taxon>Euarchontoglires</taxon>
        <taxon>Primates</taxon>
        <taxon>Haplorrhini</taxon>
        <taxon>Platyrrhini</taxon>
        <taxon>Cebidae</taxon>
        <taxon>Cebinae</taxon>
        <taxon>Cebus</taxon>
    </lineage>
</organism>
<evidence type="ECO:0000256" key="9">
    <source>
        <dbReference type="SAM" id="MobiDB-lite"/>
    </source>
</evidence>
<dbReference type="GO" id="GO:0097730">
    <property type="term" value="C:non-motile cilium"/>
    <property type="evidence" value="ECO:0007669"/>
    <property type="project" value="TreeGrafter"/>
</dbReference>
<dbReference type="SUPFAM" id="SSF50978">
    <property type="entry name" value="WD40 repeat-like"/>
    <property type="match status" value="2"/>
</dbReference>
<feature type="domain" description="Intraflagellar transport protein 122 homolog TPR" evidence="13">
    <location>
        <begin position="637"/>
        <end position="757"/>
    </location>
</feature>
<evidence type="ECO:0000256" key="8">
    <source>
        <dbReference type="PROSITE-ProRule" id="PRU00221"/>
    </source>
</evidence>
<dbReference type="InterPro" id="IPR015943">
    <property type="entry name" value="WD40/YVTN_repeat-like_dom_sf"/>
</dbReference>
<feature type="compositionally biased region" description="Acidic residues" evidence="9">
    <location>
        <begin position="283"/>
        <end position="296"/>
    </location>
</feature>
<evidence type="ECO:0000256" key="6">
    <source>
        <dbReference type="ARBA" id="ARBA00023069"/>
    </source>
</evidence>
<feature type="domain" description="IFT122 first beta-propeller" evidence="11">
    <location>
        <begin position="2"/>
        <end position="90"/>
    </location>
</feature>
<dbReference type="GO" id="GO:0030991">
    <property type="term" value="C:intraciliary transport particle A"/>
    <property type="evidence" value="ECO:0007669"/>
    <property type="project" value="Ensembl"/>
</dbReference>
<name>A0A2K5RZ17_CEBIM</name>
<evidence type="ECO:0000313" key="14">
    <source>
        <dbReference type="Ensembl" id="ENSCCAP00000033399.1"/>
    </source>
</evidence>
<feature type="domain" description="IFT122 second beta-propeller" evidence="10">
    <location>
        <begin position="405"/>
        <end position="603"/>
    </location>
</feature>
<dbReference type="InterPro" id="IPR056152">
    <property type="entry name" value="Beta-prop_IFT122_2nd"/>
</dbReference>
<dbReference type="GO" id="GO:0036064">
    <property type="term" value="C:ciliary basal body"/>
    <property type="evidence" value="ECO:0007669"/>
    <property type="project" value="Ensembl"/>
</dbReference>
<dbReference type="InterPro" id="IPR039857">
    <property type="entry name" value="Ift122/121"/>
</dbReference>
<feature type="domain" description="IFT122 first beta-propeller" evidence="11">
    <location>
        <begin position="146"/>
        <end position="400"/>
    </location>
</feature>